<proteinExistence type="predicted"/>
<dbReference type="EMBL" id="CAJVQB010043838">
    <property type="protein sequence ID" value="CAG8831466.1"/>
    <property type="molecule type" value="Genomic_DNA"/>
</dbReference>
<evidence type="ECO:0000313" key="1">
    <source>
        <dbReference type="EMBL" id="CAG8831466.1"/>
    </source>
</evidence>
<feature type="non-terminal residue" evidence="1">
    <location>
        <position position="1"/>
    </location>
</feature>
<gene>
    <name evidence="1" type="ORF">GMARGA_LOCUS30674</name>
</gene>
<keyword evidence="2" id="KW-1185">Reference proteome</keyword>
<organism evidence="1 2">
    <name type="scientific">Gigaspora margarita</name>
    <dbReference type="NCBI Taxonomy" id="4874"/>
    <lineage>
        <taxon>Eukaryota</taxon>
        <taxon>Fungi</taxon>
        <taxon>Fungi incertae sedis</taxon>
        <taxon>Mucoromycota</taxon>
        <taxon>Glomeromycotina</taxon>
        <taxon>Glomeromycetes</taxon>
        <taxon>Diversisporales</taxon>
        <taxon>Gigasporaceae</taxon>
        <taxon>Gigaspora</taxon>
    </lineage>
</organism>
<reference evidence="1 2" key="1">
    <citation type="submission" date="2021-06" db="EMBL/GenBank/DDBJ databases">
        <authorList>
            <person name="Kallberg Y."/>
            <person name="Tangrot J."/>
            <person name="Rosling A."/>
        </authorList>
    </citation>
    <scope>NUCLEOTIDE SEQUENCE [LARGE SCALE GENOMIC DNA]</scope>
    <source>
        <strain evidence="1 2">120-4 pot B 10/14</strain>
    </source>
</reference>
<evidence type="ECO:0000313" key="2">
    <source>
        <dbReference type="Proteomes" id="UP000789901"/>
    </source>
</evidence>
<sequence length="120" mass="14337">KEKYKILKLEGNKNEDLELIKIEIIGSKITKGALFKKLDSRTNVTYSLYKEGQQIAMFYYFITMVNSRNEAYIRYINFEETKITKHGAVDSNNNISLKKELIREYYMKSNKITEYWKNQK</sequence>
<accession>A0ABN7WGB6</accession>
<dbReference type="Proteomes" id="UP000789901">
    <property type="component" value="Unassembled WGS sequence"/>
</dbReference>
<comment type="caution">
    <text evidence="1">The sequence shown here is derived from an EMBL/GenBank/DDBJ whole genome shotgun (WGS) entry which is preliminary data.</text>
</comment>
<protein>
    <submittedName>
        <fullName evidence="1">39358_t:CDS:1</fullName>
    </submittedName>
</protein>
<name>A0ABN7WGB6_GIGMA</name>